<sequence>MVNLLRFFILQAIGSVAGIPVGRDTSPAATAVLAAEADHGSGALEAHSAEHALDPIPSHHNLPAENQMAVRESPRFPEGDSKSDKEHIVDSDEEGSISEMDASANGKEHVAEAEGEREEQAGLVALGQPGKDASVGARRGVLSWLFRKENLRPMAMTAAKATGIFYLTKLGTQAAHLVGRNWGDLRFLTRDDIEQYKNVAHSVLWMGTVLGAYVVTYPCEFAPEVCRQIAILICDGGQPTTDRTLALLIKLADRRIRTEAARQDAQYKDDNDN</sequence>
<reference evidence="3" key="1">
    <citation type="submission" date="2022-10" db="EMBL/GenBank/DDBJ databases">
        <title>Puccinia triticina Genome sequencing and assembly.</title>
        <authorList>
            <person name="Li C."/>
        </authorList>
    </citation>
    <scope>NUCLEOTIDE SEQUENCE</scope>
    <source>
        <strain evidence="3">Pt15</strain>
    </source>
</reference>
<accession>A0ABY7D1J7</accession>
<proteinExistence type="predicted"/>
<keyword evidence="2" id="KW-0732">Signal</keyword>
<keyword evidence="4" id="KW-1185">Reference proteome</keyword>
<dbReference type="RefSeq" id="XP_053026284.1">
    <property type="nucleotide sequence ID" value="XM_053162294.1"/>
</dbReference>
<feature type="region of interest" description="Disordered" evidence="1">
    <location>
        <begin position="69"/>
        <end position="117"/>
    </location>
</feature>
<protein>
    <submittedName>
        <fullName evidence="3">Uncharacterized protein</fullName>
    </submittedName>
</protein>
<dbReference type="Proteomes" id="UP001164743">
    <property type="component" value="Chromosome 13A"/>
</dbReference>
<name>A0ABY7D1J7_9BASI</name>
<feature type="compositionally biased region" description="Basic and acidic residues" evidence="1">
    <location>
        <begin position="106"/>
        <end position="117"/>
    </location>
</feature>
<dbReference type="EMBL" id="CP110433">
    <property type="protein sequence ID" value="WAQ90729.1"/>
    <property type="molecule type" value="Genomic_DNA"/>
</dbReference>
<evidence type="ECO:0000256" key="1">
    <source>
        <dbReference type="SAM" id="MobiDB-lite"/>
    </source>
</evidence>
<feature type="signal peptide" evidence="2">
    <location>
        <begin position="1"/>
        <end position="18"/>
    </location>
</feature>
<gene>
    <name evidence="3" type="ORF">PtA15_13A128</name>
</gene>
<organism evidence="3 4">
    <name type="scientific">Puccinia triticina</name>
    <dbReference type="NCBI Taxonomy" id="208348"/>
    <lineage>
        <taxon>Eukaryota</taxon>
        <taxon>Fungi</taxon>
        <taxon>Dikarya</taxon>
        <taxon>Basidiomycota</taxon>
        <taxon>Pucciniomycotina</taxon>
        <taxon>Pucciniomycetes</taxon>
        <taxon>Pucciniales</taxon>
        <taxon>Pucciniaceae</taxon>
        <taxon>Puccinia</taxon>
    </lineage>
</organism>
<dbReference type="GeneID" id="77803189"/>
<evidence type="ECO:0000313" key="4">
    <source>
        <dbReference type="Proteomes" id="UP001164743"/>
    </source>
</evidence>
<evidence type="ECO:0000256" key="2">
    <source>
        <dbReference type="SAM" id="SignalP"/>
    </source>
</evidence>
<feature type="compositionally biased region" description="Basic and acidic residues" evidence="1">
    <location>
        <begin position="72"/>
        <end position="90"/>
    </location>
</feature>
<evidence type="ECO:0000313" key="3">
    <source>
        <dbReference type="EMBL" id="WAQ90729.1"/>
    </source>
</evidence>
<feature type="chain" id="PRO_5045543889" evidence="2">
    <location>
        <begin position="19"/>
        <end position="273"/>
    </location>
</feature>